<evidence type="ECO:0000313" key="2">
    <source>
        <dbReference type="EMBL" id="RKR89718.1"/>
    </source>
</evidence>
<proteinExistence type="predicted"/>
<feature type="transmembrane region" description="Helical" evidence="1">
    <location>
        <begin position="139"/>
        <end position="159"/>
    </location>
</feature>
<keyword evidence="1" id="KW-1133">Transmembrane helix</keyword>
<feature type="transmembrane region" description="Helical" evidence="1">
    <location>
        <begin position="187"/>
        <end position="207"/>
    </location>
</feature>
<feature type="transmembrane region" description="Helical" evidence="1">
    <location>
        <begin position="70"/>
        <end position="96"/>
    </location>
</feature>
<evidence type="ECO:0000313" key="3">
    <source>
        <dbReference type="Proteomes" id="UP000277671"/>
    </source>
</evidence>
<gene>
    <name evidence="2" type="ORF">BDK92_4074</name>
</gene>
<dbReference type="Proteomes" id="UP000277671">
    <property type="component" value="Unassembled WGS sequence"/>
</dbReference>
<dbReference type="RefSeq" id="WP_246017141.1">
    <property type="nucleotide sequence ID" value="NZ_RBKT01000001.1"/>
</dbReference>
<feature type="transmembrane region" description="Helical" evidence="1">
    <location>
        <begin position="164"/>
        <end position="181"/>
    </location>
</feature>
<sequence length="213" mass="22938">MILDDDDLPPASPAETLRLIRQQQAETARHLSPDPRLVYWPWGVAWLVGFSLFFLRFGPDDRVFVNLPEWLPLTVLFVLLAAAGTLGAIGGARAYGQVTGDSSRRGQWYGIAWMLGFVTYGVTLGRVTDHLPDDLARLLWAAGAVGLTGVLHLAGGAIWLDRNLFRLGIWLTLINIVGVYAGPGWHALIVAVAGGGGMLVGGVIAWLRRGSGS</sequence>
<accession>A0A495JMC7</accession>
<protein>
    <submittedName>
        <fullName evidence="2">Uncharacterized protein</fullName>
    </submittedName>
</protein>
<feature type="transmembrane region" description="Helical" evidence="1">
    <location>
        <begin position="37"/>
        <end position="58"/>
    </location>
</feature>
<dbReference type="AlphaFoldDB" id="A0A495JMC7"/>
<keyword evidence="1" id="KW-0472">Membrane</keyword>
<keyword evidence="3" id="KW-1185">Reference proteome</keyword>
<keyword evidence="1" id="KW-0812">Transmembrane</keyword>
<dbReference type="EMBL" id="RBKT01000001">
    <property type="protein sequence ID" value="RKR89718.1"/>
    <property type="molecule type" value="Genomic_DNA"/>
</dbReference>
<comment type="caution">
    <text evidence="2">The sequence shown here is derived from an EMBL/GenBank/DDBJ whole genome shotgun (WGS) entry which is preliminary data.</text>
</comment>
<feature type="transmembrane region" description="Helical" evidence="1">
    <location>
        <begin position="108"/>
        <end position="127"/>
    </location>
</feature>
<name>A0A495JMC7_9ACTN</name>
<organism evidence="2 3">
    <name type="scientific">Micromonospora pisi</name>
    <dbReference type="NCBI Taxonomy" id="589240"/>
    <lineage>
        <taxon>Bacteria</taxon>
        <taxon>Bacillati</taxon>
        <taxon>Actinomycetota</taxon>
        <taxon>Actinomycetes</taxon>
        <taxon>Micromonosporales</taxon>
        <taxon>Micromonosporaceae</taxon>
        <taxon>Micromonospora</taxon>
    </lineage>
</organism>
<reference evidence="2 3" key="1">
    <citation type="submission" date="2018-10" db="EMBL/GenBank/DDBJ databases">
        <title>Sequencing the genomes of 1000 actinobacteria strains.</title>
        <authorList>
            <person name="Klenk H.-P."/>
        </authorList>
    </citation>
    <scope>NUCLEOTIDE SEQUENCE [LARGE SCALE GENOMIC DNA]</scope>
    <source>
        <strain evidence="2 3">DSM 45175</strain>
    </source>
</reference>
<evidence type="ECO:0000256" key="1">
    <source>
        <dbReference type="SAM" id="Phobius"/>
    </source>
</evidence>